<protein>
    <recommendedName>
        <fullName evidence="1">Protein phosphatase</fullName>
        <ecNumber evidence="1">3.1.3.16</ecNumber>
    </recommendedName>
</protein>
<dbReference type="Pfam" id="PF07228">
    <property type="entry name" value="SpoIIE"/>
    <property type="match status" value="2"/>
</dbReference>
<keyword evidence="2" id="KW-0732">Signal</keyword>
<comment type="catalytic activity">
    <reaction evidence="1">
        <text>O-phospho-L-seryl-[protein] + H2O = L-seryl-[protein] + phosphate</text>
        <dbReference type="Rhea" id="RHEA:20629"/>
        <dbReference type="Rhea" id="RHEA-COMP:9863"/>
        <dbReference type="Rhea" id="RHEA-COMP:11604"/>
        <dbReference type="ChEBI" id="CHEBI:15377"/>
        <dbReference type="ChEBI" id="CHEBI:29999"/>
        <dbReference type="ChEBI" id="CHEBI:43474"/>
        <dbReference type="ChEBI" id="CHEBI:83421"/>
        <dbReference type="EC" id="3.1.3.16"/>
    </reaction>
</comment>
<dbReference type="EC" id="3.1.3.16" evidence="1"/>
<accession>A0A7J6MI50</accession>
<dbReference type="OrthoDB" id="60843at2759"/>
<dbReference type="Gene3D" id="3.60.40.10">
    <property type="entry name" value="PPM-type phosphatase domain"/>
    <property type="match status" value="2"/>
</dbReference>
<comment type="cofactor">
    <cofactor evidence="1">
        <name>Mn(2+)</name>
        <dbReference type="ChEBI" id="CHEBI:29035"/>
    </cofactor>
</comment>
<keyword evidence="1" id="KW-0479">Metal-binding</keyword>
<dbReference type="AlphaFoldDB" id="A0A7J6MI50"/>
<dbReference type="PANTHER" id="PTHR12320">
    <property type="entry name" value="PROTEIN PHOSPHATASE 2C"/>
    <property type="match status" value="1"/>
</dbReference>
<keyword evidence="5" id="KW-1185">Reference proteome</keyword>
<dbReference type="EMBL" id="JAAPAO010000139">
    <property type="protein sequence ID" value="KAF4671258.1"/>
    <property type="molecule type" value="Genomic_DNA"/>
</dbReference>
<evidence type="ECO:0000259" key="3">
    <source>
        <dbReference type="PROSITE" id="PS51746"/>
    </source>
</evidence>
<dbReference type="Proteomes" id="UP000591131">
    <property type="component" value="Unassembled WGS sequence"/>
</dbReference>
<dbReference type="InterPro" id="IPR039123">
    <property type="entry name" value="PPTC7"/>
</dbReference>
<proteinExistence type="inferred from homology"/>
<dbReference type="InterPro" id="IPR001932">
    <property type="entry name" value="PPM-type_phosphatase-like_dom"/>
</dbReference>
<comment type="cofactor">
    <cofactor evidence="1">
        <name>Mg(2+)</name>
        <dbReference type="ChEBI" id="CHEBI:18420"/>
    </cofactor>
</comment>
<dbReference type="PROSITE" id="PS51746">
    <property type="entry name" value="PPM_2"/>
    <property type="match status" value="2"/>
</dbReference>
<keyword evidence="1" id="KW-0460">Magnesium</keyword>
<keyword evidence="1" id="KW-0464">Manganese</keyword>
<dbReference type="GO" id="GO:0004722">
    <property type="term" value="F:protein serine/threonine phosphatase activity"/>
    <property type="evidence" value="ECO:0007669"/>
    <property type="project" value="UniProtKB-EC"/>
</dbReference>
<name>A0A7J6MI50_PERCH</name>
<organism evidence="4 5">
    <name type="scientific">Perkinsus chesapeaki</name>
    <name type="common">Clam parasite</name>
    <name type="synonym">Perkinsus andrewsi</name>
    <dbReference type="NCBI Taxonomy" id="330153"/>
    <lineage>
        <taxon>Eukaryota</taxon>
        <taxon>Sar</taxon>
        <taxon>Alveolata</taxon>
        <taxon>Perkinsozoa</taxon>
        <taxon>Perkinsea</taxon>
        <taxon>Perkinsida</taxon>
        <taxon>Perkinsidae</taxon>
        <taxon>Perkinsus</taxon>
    </lineage>
</organism>
<evidence type="ECO:0000256" key="2">
    <source>
        <dbReference type="SAM" id="SignalP"/>
    </source>
</evidence>
<dbReference type="SUPFAM" id="SSF81606">
    <property type="entry name" value="PP2C-like"/>
    <property type="match status" value="2"/>
</dbReference>
<dbReference type="SMART" id="SM00331">
    <property type="entry name" value="PP2C_SIG"/>
    <property type="match status" value="1"/>
</dbReference>
<sequence length="681" mass="74497">MAAAASFVFGSLSHVAVASSLLRGGSGIRLGLCRRAAAFSTLLRKDSSFRFDSSRVVVPHRSKKRGEDASFNSDLYLGVADGVGGWILEGVDSGEYSRLLMHRVCNEIKAYEGALLRDESGTRERCPSPVMAMTRAARHIDLLGSSTCLLCFLDPDTGIMHTANVGDSAWMVYRPGTSLGYRSKEQTFAFNAPYQLDRNQRMSSPLRLAERSKTHLQDGDMVVVASDGLWDNVFDKDVIRVLERHRNDVQAAAMELATDAVRNGRNKTYASPFFRNAIQQRTFVGLGGKEDDVTVIVGRLTRTSEPSNAGKYGTNFTENGALFQLSISTKPISAAAIRGIPGLTARGISTAARRLTASGSAQSFYQFRASRIVIPNFRKEIGEDASFHSNLYIGVVDGVGGKNMPGLDPARYSRALVQNIVGEITHYEEECLAHQPSANHRSVAASLAYPTPDPQKVMARAASRTTDILGSATCLLGFLSPLTGVLNTCNIGDSCFIVYRPNEQKVLFRSKEQLRAFNFPYQIGPATPDLPLQSGIVKNIQLKEGDTVVFATDGLWDNLYDEDVCEIVQGSKDNVKLACSTLAETAYWNSRDKEYFSPFSSRAAKFFGHRIHIGGKVDDISIIVAEVERKGLSDAADREPPAHSYRTEMPVLAQCLGQGNVGRLGEALWQCAMRWNVESRA</sequence>
<feature type="domain" description="PPM-type phosphatase" evidence="3">
    <location>
        <begin position="364"/>
        <end position="627"/>
    </location>
</feature>
<feature type="signal peptide" evidence="2">
    <location>
        <begin position="1"/>
        <end position="18"/>
    </location>
</feature>
<comment type="similarity">
    <text evidence="1">Belongs to the PP2C family.</text>
</comment>
<reference evidence="4 5" key="1">
    <citation type="submission" date="2020-04" db="EMBL/GenBank/DDBJ databases">
        <title>Perkinsus chesapeaki whole genome sequence.</title>
        <authorList>
            <person name="Bogema D.R."/>
        </authorList>
    </citation>
    <scope>NUCLEOTIDE SEQUENCE [LARGE SCALE GENOMIC DNA]</scope>
    <source>
        <strain evidence="4">ATCC PRA-425</strain>
    </source>
</reference>
<evidence type="ECO:0000256" key="1">
    <source>
        <dbReference type="RuleBase" id="RU366020"/>
    </source>
</evidence>
<keyword evidence="1" id="KW-0378">Hydrolase</keyword>
<dbReference type="GO" id="GO:0046872">
    <property type="term" value="F:metal ion binding"/>
    <property type="evidence" value="ECO:0007669"/>
    <property type="project" value="UniProtKB-UniRule"/>
</dbReference>
<dbReference type="InterPro" id="IPR036457">
    <property type="entry name" value="PPM-type-like_dom_sf"/>
</dbReference>
<dbReference type="SMART" id="SM00332">
    <property type="entry name" value="PP2Cc"/>
    <property type="match status" value="2"/>
</dbReference>
<comment type="caution">
    <text evidence="4">The sequence shown here is derived from an EMBL/GenBank/DDBJ whole genome shotgun (WGS) entry which is preliminary data.</text>
</comment>
<comment type="catalytic activity">
    <reaction evidence="1">
        <text>O-phospho-L-threonyl-[protein] + H2O = L-threonyl-[protein] + phosphate</text>
        <dbReference type="Rhea" id="RHEA:47004"/>
        <dbReference type="Rhea" id="RHEA-COMP:11060"/>
        <dbReference type="Rhea" id="RHEA-COMP:11605"/>
        <dbReference type="ChEBI" id="CHEBI:15377"/>
        <dbReference type="ChEBI" id="CHEBI:30013"/>
        <dbReference type="ChEBI" id="CHEBI:43474"/>
        <dbReference type="ChEBI" id="CHEBI:61977"/>
        <dbReference type="EC" id="3.1.3.16"/>
    </reaction>
</comment>
<keyword evidence="1" id="KW-0904">Protein phosphatase</keyword>
<feature type="chain" id="PRO_5029824309" description="Protein phosphatase" evidence="2">
    <location>
        <begin position="19"/>
        <end position="681"/>
    </location>
</feature>
<evidence type="ECO:0000313" key="4">
    <source>
        <dbReference type="EMBL" id="KAF4671258.1"/>
    </source>
</evidence>
<gene>
    <name evidence="4" type="ORF">FOL47_001602</name>
</gene>
<dbReference type="PANTHER" id="PTHR12320:SF1">
    <property type="entry name" value="PROTEIN PHOSPHATASE PTC7 HOMOLOG"/>
    <property type="match status" value="1"/>
</dbReference>
<feature type="domain" description="PPM-type phosphatase" evidence="3">
    <location>
        <begin position="48"/>
        <end position="300"/>
    </location>
</feature>
<evidence type="ECO:0000313" key="5">
    <source>
        <dbReference type="Proteomes" id="UP000591131"/>
    </source>
</evidence>